<proteinExistence type="predicted"/>
<dbReference type="EMBL" id="UYSU01054018">
    <property type="protein sequence ID" value="VDM06571.1"/>
    <property type="molecule type" value="Genomic_DNA"/>
</dbReference>
<dbReference type="AlphaFoldDB" id="A0A183TUN7"/>
<dbReference type="WBParaSite" id="SSLN_0002093101-mRNA-1">
    <property type="protein sequence ID" value="SSLN_0002093101-mRNA-1"/>
    <property type="gene ID" value="SSLN_0002093101"/>
</dbReference>
<protein>
    <submittedName>
        <fullName evidence="3">UDP-N-acetylglucosamine 2-epimerase</fullName>
    </submittedName>
</protein>
<organism evidence="3">
    <name type="scientific">Schistocephalus solidus</name>
    <name type="common">Tapeworm</name>
    <dbReference type="NCBI Taxonomy" id="70667"/>
    <lineage>
        <taxon>Eukaryota</taxon>
        <taxon>Metazoa</taxon>
        <taxon>Spiralia</taxon>
        <taxon>Lophotrochozoa</taxon>
        <taxon>Platyhelminthes</taxon>
        <taxon>Cestoda</taxon>
        <taxon>Eucestoda</taxon>
        <taxon>Diphyllobothriidea</taxon>
        <taxon>Diphyllobothriidae</taxon>
        <taxon>Schistocephalus</taxon>
    </lineage>
</organism>
<accession>A0A183TUN7</accession>
<gene>
    <name evidence="1" type="ORF">SSLN_LOCUS20185</name>
</gene>
<dbReference type="Proteomes" id="UP000275846">
    <property type="component" value="Unassembled WGS sequence"/>
</dbReference>
<dbReference type="OrthoDB" id="6293387at2759"/>
<keyword evidence="2" id="KW-1185">Reference proteome</keyword>
<evidence type="ECO:0000313" key="1">
    <source>
        <dbReference type="EMBL" id="VDM06571.1"/>
    </source>
</evidence>
<evidence type="ECO:0000313" key="3">
    <source>
        <dbReference type="WBParaSite" id="SSLN_0002093101-mRNA-1"/>
    </source>
</evidence>
<reference evidence="3" key="1">
    <citation type="submission" date="2016-06" db="UniProtKB">
        <authorList>
            <consortium name="WormBaseParasite"/>
        </authorList>
    </citation>
    <scope>IDENTIFICATION</scope>
</reference>
<sequence length="70" mass="7777">MKLLATKLVQRGHEVILEPHIPEGLTFRNPDIVVSSENDLTVVEIAVAGEELLESVYAGKFRIYSIAEVQ</sequence>
<name>A0A183TUN7_SCHSO</name>
<evidence type="ECO:0000313" key="2">
    <source>
        <dbReference type="Proteomes" id="UP000275846"/>
    </source>
</evidence>
<reference evidence="1 2" key="2">
    <citation type="submission" date="2018-11" db="EMBL/GenBank/DDBJ databases">
        <authorList>
            <consortium name="Pathogen Informatics"/>
        </authorList>
    </citation>
    <scope>NUCLEOTIDE SEQUENCE [LARGE SCALE GENOMIC DNA]</scope>
    <source>
        <strain evidence="1 2">NST_G2</strain>
    </source>
</reference>